<accession>A0A9D1LRL5</accession>
<protein>
    <submittedName>
        <fullName evidence="2">GNAT family N-acetyltransferase</fullName>
    </submittedName>
</protein>
<dbReference type="PANTHER" id="PTHR43792">
    <property type="entry name" value="GNAT FAMILY, PUTATIVE (AFU_ORTHOLOGUE AFUA_3G00765)-RELATED-RELATED"/>
    <property type="match status" value="1"/>
</dbReference>
<evidence type="ECO:0000313" key="2">
    <source>
        <dbReference type="EMBL" id="HIU46799.1"/>
    </source>
</evidence>
<proteinExistence type="predicted"/>
<sequence length="184" mass="20918">MRLETARLVIRSLTLADEHAFIEMASDGSLHEIFGDCSRCHEWMGDWLREAMQLEAEGDPHRAYLAFAIERRADGRTIGSVGTSYYEDMGRVGITYFLGAQYRGQGYMAEAVRAFVRHVFAEYGVDALFATAAQRNVASCRTLERAGFELTDTRPYRDMFDEVAELSNFYELRRGALSSRMRNG</sequence>
<dbReference type="PANTHER" id="PTHR43792:SF13">
    <property type="entry name" value="ACETYLTRANSFERASE"/>
    <property type="match status" value="1"/>
</dbReference>
<dbReference type="GO" id="GO:0016747">
    <property type="term" value="F:acyltransferase activity, transferring groups other than amino-acyl groups"/>
    <property type="evidence" value="ECO:0007669"/>
    <property type="project" value="InterPro"/>
</dbReference>
<dbReference type="InterPro" id="IPR051531">
    <property type="entry name" value="N-acetyltransferase"/>
</dbReference>
<organism evidence="2 3">
    <name type="scientific">Candidatus Fimadaptatus faecigallinarum</name>
    <dbReference type="NCBI Taxonomy" id="2840814"/>
    <lineage>
        <taxon>Bacteria</taxon>
        <taxon>Bacillati</taxon>
        <taxon>Bacillota</taxon>
        <taxon>Clostridia</taxon>
        <taxon>Eubacteriales</taxon>
        <taxon>Candidatus Fimadaptatus</taxon>
    </lineage>
</organism>
<name>A0A9D1LRL5_9FIRM</name>
<dbReference type="PROSITE" id="PS51186">
    <property type="entry name" value="GNAT"/>
    <property type="match status" value="1"/>
</dbReference>
<dbReference type="SUPFAM" id="SSF55729">
    <property type="entry name" value="Acyl-CoA N-acyltransferases (Nat)"/>
    <property type="match status" value="1"/>
</dbReference>
<dbReference type="Pfam" id="PF13302">
    <property type="entry name" value="Acetyltransf_3"/>
    <property type="match status" value="1"/>
</dbReference>
<gene>
    <name evidence="2" type="ORF">IAC59_06035</name>
</gene>
<dbReference type="Gene3D" id="3.40.630.30">
    <property type="match status" value="1"/>
</dbReference>
<reference evidence="2" key="1">
    <citation type="submission" date="2020-10" db="EMBL/GenBank/DDBJ databases">
        <authorList>
            <person name="Gilroy R."/>
        </authorList>
    </citation>
    <scope>NUCLEOTIDE SEQUENCE</scope>
    <source>
        <strain evidence="2">ChiSxjej2B14-8506</strain>
    </source>
</reference>
<reference evidence="2" key="2">
    <citation type="journal article" date="2021" name="PeerJ">
        <title>Extensive microbial diversity within the chicken gut microbiome revealed by metagenomics and culture.</title>
        <authorList>
            <person name="Gilroy R."/>
            <person name="Ravi A."/>
            <person name="Getino M."/>
            <person name="Pursley I."/>
            <person name="Horton D.L."/>
            <person name="Alikhan N.F."/>
            <person name="Baker D."/>
            <person name="Gharbi K."/>
            <person name="Hall N."/>
            <person name="Watson M."/>
            <person name="Adriaenssens E.M."/>
            <person name="Foster-Nyarko E."/>
            <person name="Jarju S."/>
            <person name="Secka A."/>
            <person name="Antonio M."/>
            <person name="Oren A."/>
            <person name="Chaudhuri R.R."/>
            <person name="La Ragione R."/>
            <person name="Hildebrand F."/>
            <person name="Pallen M.J."/>
        </authorList>
    </citation>
    <scope>NUCLEOTIDE SEQUENCE</scope>
    <source>
        <strain evidence="2">ChiSxjej2B14-8506</strain>
    </source>
</reference>
<dbReference type="EMBL" id="DVNK01000038">
    <property type="protein sequence ID" value="HIU46799.1"/>
    <property type="molecule type" value="Genomic_DNA"/>
</dbReference>
<evidence type="ECO:0000313" key="3">
    <source>
        <dbReference type="Proteomes" id="UP000824123"/>
    </source>
</evidence>
<comment type="caution">
    <text evidence="2">The sequence shown here is derived from an EMBL/GenBank/DDBJ whole genome shotgun (WGS) entry which is preliminary data.</text>
</comment>
<dbReference type="InterPro" id="IPR016181">
    <property type="entry name" value="Acyl_CoA_acyltransferase"/>
</dbReference>
<dbReference type="InterPro" id="IPR000182">
    <property type="entry name" value="GNAT_dom"/>
</dbReference>
<evidence type="ECO:0000259" key="1">
    <source>
        <dbReference type="PROSITE" id="PS51186"/>
    </source>
</evidence>
<dbReference type="AlphaFoldDB" id="A0A9D1LRL5"/>
<feature type="domain" description="N-acetyltransferase" evidence="1">
    <location>
        <begin position="8"/>
        <end position="167"/>
    </location>
</feature>
<dbReference type="Proteomes" id="UP000824123">
    <property type="component" value="Unassembled WGS sequence"/>
</dbReference>